<accession>A0A9P0PT31</accession>
<reference evidence="1" key="1">
    <citation type="submission" date="2022-03" db="EMBL/GenBank/DDBJ databases">
        <authorList>
            <person name="Sayadi A."/>
        </authorList>
    </citation>
    <scope>NUCLEOTIDE SEQUENCE</scope>
</reference>
<organism evidence="1 2">
    <name type="scientific">Acanthoscelides obtectus</name>
    <name type="common">Bean weevil</name>
    <name type="synonym">Bruchus obtectus</name>
    <dbReference type="NCBI Taxonomy" id="200917"/>
    <lineage>
        <taxon>Eukaryota</taxon>
        <taxon>Metazoa</taxon>
        <taxon>Ecdysozoa</taxon>
        <taxon>Arthropoda</taxon>
        <taxon>Hexapoda</taxon>
        <taxon>Insecta</taxon>
        <taxon>Pterygota</taxon>
        <taxon>Neoptera</taxon>
        <taxon>Endopterygota</taxon>
        <taxon>Coleoptera</taxon>
        <taxon>Polyphaga</taxon>
        <taxon>Cucujiformia</taxon>
        <taxon>Chrysomeloidea</taxon>
        <taxon>Chrysomelidae</taxon>
        <taxon>Bruchinae</taxon>
        <taxon>Bruchini</taxon>
        <taxon>Acanthoscelides</taxon>
    </lineage>
</organism>
<keyword evidence="2" id="KW-1185">Reference proteome</keyword>
<gene>
    <name evidence="1" type="ORF">ACAOBT_LOCUS23382</name>
</gene>
<evidence type="ECO:0000313" key="2">
    <source>
        <dbReference type="Proteomes" id="UP001152888"/>
    </source>
</evidence>
<dbReference type="Proteomes" id="UP001152888">
    <property type="component" value="Unassembled WGS sequence"/>
</dbReference>
<name>A0A9P0PT31_ACAOB</name>
<comment type="caution">
    <text evidence="1">The sequence shown here is derived from an EMBL/GenBank/DDBJ whole genome shotgun (WGS) entry which is preliminary data.</text>
</comment>
<proteinExistence type="predicted"/>
<dbReference type="AlphaFoldDB" id="A0A9P0PT31"/>
<protein>
    <submittedName>
        <fullName evidence="1">Uncharacterized protein</fullName>
    </submittedName>
</protein>
<sequence>MNAISNRHTAAPTRAVFFPKSRLSLKQQFSCLQKLPFSCCKVCIDQVKQRVSEYTKSRFQKLNITNIIRC</sequence>
<evidence type="ECO:0000313" key="1">
    <source>
        <dbReference type="EMBL" id="CAH1996828.1"/>
    </source>
</evidence>
<dbReference type="EMBL" id="CAKOFQ010007269">
    <property type="protein sequence ID" value="CAH1996828.1"/>
    <property type="molecule type" value="Genomic_DNA"/>
</dbReference>